<name>A0A8I0PYM9_MORMO</name>
<gene>
    <name evidence="1" type="ORF">CYG68_04605</name>
</gene>
<dbReference type="EMBL" id="PKLF01000003">
    <property type="protein sequence ID" value="MBE8611699.1"/>
    <property type="molecule type" value="Genomic_DNA"/>
</dbReference>
<dbReference type="Proteomes" id="UP000650477">
    <property type="component" value="Unassembled WGS sequence"/>
</dbReference>
<evidence type="ECO:0000313" key="1">
    <source>
        <dbReference type="EMBL" id="MBE8611699.1"/>
    </source>
</evidence>
<protein>
    <submittedName>
        <fullName evidence="1">SMI1/KNR4 family protein</fullName>
    </submittedName>
</protein>
<comment type="caution">
    <text evidence="1">The sequence shown here is derived from an EMBL/GenBank/DDBJ whole genome shotgun (WGS) entry which is preliminary data.</text>
</comment>
<evidence type="ECO:0000313" key="2">
    <source>
        <dbReference type="Proteomes" id="UP000650477"/>
    </source>
</evidence>
<reference evidence="1" key="1">
    <citation type="submission" date="2017-12" db="EMBL/GenBank/DDBJ databases">
        <title>Genome sequencing and analysis.</title>
        <authorList>
            <person name="Huang Y.-T."/>
        </authorList>
    </citation>
    <scope>NUCLEOTIDE SEQUENCE</scope>
    <source>
        <strain evidence="1">VGH116</strain>
    </source>
</reference>
<dbReference type="AlphaFoldDB" id="A0A8I0PYM9"/>
<organism evidence="1 2">
    <name type="scientific">Morganella morganii</name>
    <name type="common">Proteus morganii</name>
    <dbReference type="NCBI Taxonomy" id="582"/>
    <lineage>
        <taxon>Bacteria</taxon>
        <taxon>Pseudomonadati</taxon>
        <taxon>Pseudomonadota</taxon>
        <taxon>Gammaproteobacteria</taxon>
        <taxon>Enterobacterales</taxon>
        <taxon>Morganellaceae</taxon>
        <taxon>Morganella</taxon>
    </lineage>
</organism>
<dbReference type="RefSeq" id="WP_126323915.1">
    <property type="nucleotide sequence ID" value="NZ_CP132323.1"/>
</dbReference>
<sequence>MTAEQFHQRIWEILEDLNSDYFQVVAAPAPEPQAVAAAEALTGVPVPAYYSAFCQRTNGLCVMAREEFWPEAELYSVGPAWTFWRGVVLLGFDTPDLPEWASVTAVCERLTDYEVTGVLPLMKVVGDGNIIWGLDKSGTPVEVAEGEITRLPADFTACYEEQIRGLAERQSEMMERIAEQKRPAAE</sequence>
<accession>A0A8I0PYM9</accession>
<proteinExistence type="predicted"/>